<dbReference type="Proteomes" id="UP001224926">
    <property type="component" value="Chromosome"/>
</dbReference>
<dbReference type="Gene3D" id="3.60.20.10">
    <property type="entry name" value="Glutamine Phosphoribosylpyrophosphate, subunit 1, domain 1"/>
    <property type="match status" value="1"/>
</dbReference>
<dbReference type="GeneID" id="84215584"/>
<evidence type="ECO:0000313" key="3">
    <source>
        <dbReference type="Proteomes" id="UP001224926"/>
    </source>
</evidence>
<dbReference type="GO" id="GO:0006529">
    <property type="term" value="P:asparagine biosynthetic process"/>
    <property type="evidence" value="ECO:0007669"/>
    <property type="project" value="InterPro"/>
</dbReference>
<dbReference type="RefSeq" id="WP_049966337.1">
    <property type="nucleotide sequence ID" value="NZ_CP101873.1"/>
</dbReference>
<protein>
    <submittedName>
        <fullName evidence="2">Asparagine synthase-related protein</fullName>
    </submittedName>
</protein>
<dbReference type="Gene3D" id="3.40.50.620">
    <property type="entry name" value="HUPs"/>
    <property type="match status" value="1"/>
</dbReference>
<dbReference type="EMBL" id="CP101873">
    <property type="protein sequence ID" value="WMT06986.1"/>
    <property type="molecule type" value="Genomic_DNA"/>
</dbReference>
<evidence type="ECO:0000313" key="2">
    <source>
        <dbReference type="EMBL" id="WMT06986.1"/>
    </source>
</evidence>
<dbReference type="GeneID" id="39863239"/>
<sequence length="592" mass="66869">MRRTLEELCYVENYTSRVVREAEPWTIGTTAYPSYPIDEFETDEFWICLEGRIYDDAPSSRAETLERIVTALFSDDESHSSVRDWLRTTDGEFVLYALEKATGRLAVLNDVFGRLPVYYADRDGGPVFTREIGYFFESPLDTPAFDRHGLAQTLLFGYTLRDRTLWRDVTTIPPGTQVIVDPDGTASFRSVAEFDFDEKRHADKSVEENAKNLAKRFRAACEDRSDPDRTNLLSLSGGHDSRSIAAAFHASDVPCSAATFVKSTQETSSDVEIAREISRSLDVDWELFTVDPVQASNADTLLTIKRGLNHLGLAFLIDFFEQLRAAHGSDLTYFTGDGGDKTLPDLSPAKSLSSSEELVSYTIARNSVFPLEDVAAITGLDRDQIVGEVAATLSSYPESKLANKYVHFLTHERGFSWLFEGEDRNRYYFWSTSPFYSAPFFTYAMNVPDEQKAHNRLYREFLRELWPRAIEFDDADFGTPMASPRYKLVQYGLSLLGRHPSLEDIARVVYRGEVNSQYHPNVARLLSDSVARSQSLETYLDTDVVRRFTDDTTSCDNHQIYLLLTVTAAILLAERRSPFAGRELPLDASALS</sequence>
<dbReference type="PANTHER" id="PTHR43284:SF1">
    <property type="entry name" value="ASPARAGINE SYNTHETASE"/>
    <property type="match status" value="1"/>
</dbReference>
<evidence type="ECO:0000259" key="1">
    <source>
        <dbReference type="Pfam" id="PF00733"/>
    </source>
</evidence>
<dbReference type="GO" id="GO:0004066">
    <property type="term" value="F:asparagine synthase (glutamine-hydrolyzing) activity"/>
    <property type="evidence" value="ECO:0007669"/>
    <property type="project" value="InterPro"/>
</dbReference>
<accession>A0AAF0PAN0</accession>
<reference evidence="2 3" key="1">
    <citation type="submission" date="2022-07" db="EMBL/GenBank/DDBJ databases">
        <title>Two temperate virus in Haloterrigena jeotgali A29.</title>
        <authorList>
            <person name="Deng X."/>
        </authorList>
    </citation>
    <scope>NUCLEOTIDE SEQUENCE [LARGE SCALE GENOMIC DNA]</scope>
    <source>
        <strain evidence="2 3">A29</strain>
    </source>
</reference>
<dbReference type="InterPro" id="IPR014729">
    <property type="entry name" value="Rossmann-like_a/b/a_fold"/>
</dbReference>
<proteinExistence type="predicted"/>
<feature type="domain" description="Asparagine synthetase" evidence="1">
    <location>
        <begin position="213"/>
        <end position="298"/>
    </location>
</feature>
<dbReference type="Pfam" id="PF00733">
    <property type="entry name" value="Asn_synthase"/>
    <property type="match status" value="1"/>
</dbReference>
<dbReference type="SUPFAM" id="SSF52402">
    <property type="entry name" value="Adenine nucleotide alpha hydrolases-like"/>
    <property type="match status" value="1"/>
</dbReference>
<organism evidence="2 3">
    <name type="scientific">Natrinema thermotolerans</name>
    <dbReference type="NCBI Taxonomy" id="121872"/>
    <lineage>
        <taxon>Archaea</taxon>
        <taxon>Methanobacteriati</taxon>
        <taxon>Methanobacteriota</taxon>
        <taxon>Stenosarchaea group</taxon>
        <taxon>Halobacteria</taxon>
        <taxon>Halobacteriales</taxon>
        <taxon>Natrialbaceae</taxon>
        <taxon>Natrinema</taxon>
    </lineage>
</organism>
<dbReference type="SUPFAM" id="SSF56235">
    <property type="entry name" value="N-terminal nucleophile aminohydrolases (Ntn hydrolases)"/>
    <property type="match status" value="1"/>
</dbReference>
<gene>
    <name evidence="2" type="ORF">NP511_16545</name>
</gene>
<dbReference type="InterPro" id="IPR051786">
    <property type="entry name" value="ASN_synthetase/amidase"/>
</dbReference>
<dbReference type="AlphaFoldDB" id="A0AAF0PAN0"/>
<dbReference type="InterPro" id="IPR001962">
    <property type="entry name" value="Asn_synthase"/>
</dbReference>
<dbReference type="PANTHER" id="PTHR43284">
    <property type="entry name" value="ASPARAGINE SYNTHETASE (GLUTAMINE-HYDROLYZING)"/>
    <property type="match status" value="1"/>
</dbReference>
<keyword evidence="3" id="KW-1185">Reference proteome</keyword>
<dbReference type="InterPro" id="IPR029055">
    <property type="entry name" value="Ntn_hydrolases_N"/>
</dbReference>
<name>A0AAF0PAN0_9EURY</name>